<protein>
    <recommendedName>
        <fullName evidence="2">TPM domain-containing protein</fullName>
    </recommendedName>
</protein>
<keyword evidence="1" id="KW-0472">Membrane</keyword>
<dbReference type="STRING" id="1817813.A2008_07040"/>
<proteinExistence type="predicted"/>
<gene>
    <name evidence="3" type="ORF">A2008_07040</name>
</gene>
<sequence>MQKLYKYLLAVTAALIVALGGYVYYVVTYETGLISVTGFVNDQTQKLEADFITSITNICQNLSQKTKIDLIVVMVQNTKPYDPGVYAARLLKNYDETHPAIDGAIVMLINLDKGMVNMEILPRIQFMFPLSYGEKILNENVIPILNEADKAARELIAGGKSRDGANEFIGRAILEGARAISQKISDEYAKQKFTDEMIKQKKAAEEGAKVKWSFSIWFYLGLLICIVLAYLVFRVRSRIRCPKCYYKLKISEETIEVPEKDKPGLTIEVISCNHCGYYDMKRLVTYERGFYFGHLYEVIKDVIKSYYRKKKREYRKKKYDE</sequence>
<feature type="domain" description="TPM" evidence="2">
    <location>
        <begin position="40"/>
        <end position="149"/>
    </location>
</feature>
<evidence type="ECO:0000256" key="1">
    <source>
        <dbReference type="SAM" id="Phobius"/>
    </source>
</evidence>
<dbReference type="AlphaFoldDB" id="A0A1F7WWL1"/>
<reference evidence="3 4" key="1">
    <citation type="journal article" date="2016" name="Nat. Commun.">
        <title>Thousands of microbial genomes shed light on interconnected biogeochemical processes in an aquifer system.</title>
        <authorList>
            <person name="Anantharaman K."/>
            <person name="Brown C.T."/>
            <person name="Hug L.A."/>
            <person name="Sharon I."/>
            <person name="Castelle C.J."/>
            <person name="Probst A.J."/>
            <person name="Thomas B.C."/>
            <person name="Singh A."/>
            <person name="Wilkins M.J."/>
            <person name="Karaoz U."/>
            <person name="Brodie E.L."/>
            <person name="Williams K.H."/>
            <person name="Hubbard S.S."/>
            <person name="Banfield J.F."/>
        </authorList>
    </citation>
    <scope>NUCLEOTIDE SEQUENCE [LARGE SCALE GENOMIC DNA]</scope>
</reference>
<dbReference type="Gene3D" id="3.10.310.50">
    <property type="match status" value="1"/>
</dbReference>
<feature type="transmembrane region" description="Helical" evidence="1">
    <location>
        <begin position="216"/>
        <end position="233"/>
    </location>
</feature>
<dbReference type="Proteomes" id="UP000178735">
    <property type="component" value="Unassembled WGS sequence"/>
</dbReference>
<dbReference type="InterPro" id="IPR007621">
    <property type="entry name" value="TPM_dom"/>
</dbReference>
<organism evidence="3 4">
    <name type="scientific">Candidatus Wallbacteria bacterium GWC2_49_35</name>
    <dbReference type="NCBI Taxonomy" id="1817813"/>
    <lineage>
        <taxon>Bacteria</taxon>
        <taxon>Candidatus Walliibacteriota</taxon>
    </lineage>
</organism>
<comment type="caution">
    <text evidence="3">The sequence shown here is derived from an EMBL/GenBank/DDBJ whole genome shotgun (WGS) entry which is preliminary data.</text>
</comment>
<feature type="transmembrane region" description="Helical" evidence="1">
    <location>
        <begin position="7"/>
        <end position="27"/>
    </location>
</feature>
<name>A0A1F7WWL1_9BACT</name>
<accession>A0A1F7WWL1</accession>
<evidence type="ECO:0000313" key="4">
    <source>
        <dbReference type="Proteomes" id="UP000178735"/>
    </source>
</evidence>
<evidence type="ECO:0000313" key="3">
    <source>
        <dbReference type="EMBL" id="OGM07093.1"/>
    </source>
</evidence>
<keyword evidence="1" id="KW-1133">Transmembrane helix</keyword>
<dbReference type="EMBL" id="MGFH01000048">
    <property type="protein sequence ID" value="OGM07093.1"/>
    <property type="molecule type" value="Genomic_DNA"/>
</dbReference>
<keyword evidence="1" id="KW-0812">Transmembrane</keyword>
<evidence type="ECO:0000259" key="2">
    <source>
        <dbReference type="Pfam" id="PF04536"/>
    </source>
</evidence>
<dbReference type="Pfam" id="PF04536">
    <property type="entry name" value="TPM_phosphatase"/>
    <property type="match status" value="1"/>
</dbReference>